<dbReference type="NCBIfam" id="TIGR01777">
    <property type="entry name" value="yfcH"/>
    <property type="match status" value="1"/>
</dbReference>
<protein>
    <submittedName>
        <fullName evidence="4">NAD-dependent epimerase</fullName>
    </submittedName>
</protein>
<evidence type="ECO:0000259" key="2">
    <source>
        <dbReference type="Pfam" id="PF01370"/>
    </source>
</evidence>
<feature type="domain" description="DUF1731" evidence="3">
    <location>
        <begin position="243"/>
        <end position="292"/>
    </location>
</feature>
<accession>A0A919X675</accession>
<evidence type="ECO:0000259" key="3">
    <source>
        <dbReference type="Pfam" id="PF08338"/>
    </source>
</evidence>
<reference evidence="4" key="1">
    <citation type="submission" date="2021-03" db="EMBL/GenBank/DDBJ databases">
        <title>Antimicrobial resistance genes in bacteria isolated from Japanese honey, and their potential for conferring macrolide and lincosamide resistance in the American foulbrood pathogen Paenibacillus larvae.</title>
        <authorList>
            <person name="Okamoto M."/>
            <person name="Kumagai M."/>
            <person name="Kanamori H."/>
            <person name="Takamatsu D."/>
        </authorList>
    </citation>
    <scope>NUCLEOTIDE SEQUENCE</scope>
    <source>
        <strain evidence="4">J43TS3</strain>
    </source>
</reference>
<sequence>MKKVVLPGGTSFIGKYFEERFKEMGYKVFIISRSSGHIPWENEAAIIAALENAEFVINLAGKSVNCRYNKKNKVEIMQSRITTTNILGNCILACKSPPKVWMNSSTATIYRHAEDRPMTEENGEIGTGFSVDVATTWESEFFQFELPKTRQIALRTAIVLGKDGGVMTPYRNLVRFGLGGIQGSGRQKFSWIHVADLFQIVLFLNEHVELQGVFNCSSPNPISNREFMMALRDRMGVKVGLPTPKWMLETGAVIIRTETELVLKSRWVVPERLSKAGYHFMFETIEQALEDII</sequence>
<dbReference type="InterPro" id="IPR010099">
    <property type="entry name" value="SDR39U1"/>
</dbReference>
<dbReference type="AlphaFoldDB" id="A0A919X675"/>
<proteinExistence type="inferred from homology"/>
<dbReference type="Pfam" id="PF01370">
    <property type="entry name" value="Epimerase"/>
    <property type="match status" value="1"/>
</dbReference>
<dbReference type="PANTHER" id="PTHR11092:SF0">
    <property type="entry name" value="EPIMERASE FAMILY PROTEIN SDR39U1"/>
    <property type="match status" value="1"/>
</dbReference>
<name>A0A919X675_9BACI</name>
<comment type="caution">
    <text evidence="4">The sequence shown here is derived from an EMBL/GenBank/DDBJ whole genome shotgun (WGS) entry which is preliminary data.</text>
</comment>
<dbReference type="EMBL" id="BORP01000001">
    <property type="protein sequence ID" value="GIO25613.1"/>
    <property type="molecule type" value="Genomic_DNA"/>
</dbReference>
<evidence type="ECO:0000313" key="5">
    <source>
        <dbReference type="Proteomes" id="UP000676917"/>
    </source>
</evidence>
<feature type="domain" description="NAD-dependent epimerase/dehydratase" evidence="2">
    <location>
        <begin position="6"/>
        <end position="121"/>
    </location>
</feature>
<dbReference type="SUPFAM" id="SSF51735">
    <property type="entry name" value="NAD(P)-binding Rossmann-fold domains"/>
    <property type="match status" value="1"/>
</dbReference>
<comment type="similarity">
    <text evidence="1">Belongs to the NAD(P)-dependent epimerase/dehydratase family. SDR39U1 subfamily.</text>
</comment>
<dbReference type="InterPro" id="IPR036291">
    <property type="entry name" value="NAD(P)-bd_dom_sf"/>
</dbReference>
<dbReference type="Pfam" id="PF08338">
    <property type="entry name" value="DUF1731"/>
    <property type="match status" value="1"/>
</dbReference>
<dbReference type="InterPro" id="IPR013549">
    <property type="entry name" value="DUF1731"/>
</dbReference>
<dbReference type="InterPro" id="IPR001509">
    <property type="entry name" value="Epimerase_deHydtase"/>
</dbReference>
<evidence type="ECO:0000313" key="4">
    <source>
        <dbReference type="EMBL" id="GIO25613.1"/>
    </source>
</evidence>
<keyword evidence="5" id="KW-1185">Reference proteome</keyword>
<organism evidence="4 5">
    <name type="scientific">Ornithinibacillus bavariensis</name>
    <dbReference type="NCBI Taxonomy" id="545502"/>
    <lineage>
        <taxon>Bacteria</taxon>
        <taxon>Bacillati</taxon>
        <taxon>Bacillota</taxon>
        <taxon>Bacilli</taxon>
        <taxon>Bacillales</taxon>
        <taxon>Bacillaceae</taxon>
        <taxon>Ornithinibacillus</taxon>
    </lineage>
</organism>
<dbReference type="PANTHER" id="PTHR11092">
    <property type="entry name" value="SUGAR NUCLEOTIDE EPIMERASE RELATED"/>
    <property type="match status" value="1"/>
</dbReference>
<evidence type="ECO:0000256" key="1">
    <source>
        <dbReference type="ARBA" id="ARBA00009353"/>
    </source>
</evidence>
<dbReference type="Gene3D" id="3.40.50.720">
    <property type="entry name" value="NAD(P)-binding Rossmann-like Domain"/>
    <property type="match status" value="1"/>
</dbReference>
<gene>
    <name evidence="4" type="ORF">J43TS3_02240</name>
</gene>
<dbReference type="Proteomes" id="UP000676917">
    <property type="component" value="Unassembled WGS sequence"/>
</dbReference>